<evidence type="ECO:0000313" key="4">
    <source>
        <dbReference type="EMBL" id="TCK18188.1"/>
    </source>
</evidence>
<dbReference type="RefSeq" id="WP_132972011.1">
    <property type="nucleotide sequence ID" value="NZ_SMFX01000001.1"/>
</dbReference>
<keyword evidence="5" id="KW-1185">Reference proteome</keyword>
<feature type="domain" description="NAD-dependent epimerase/dehydratase" evidence="3">
    <location>
        <begin position="3"/>
        <end position="228"/>
    </location>
</feature>
<name>A0A4R1HA42_9GAMM</name>
<gene>
    <name evidence="4" type="ORF">DFR30_1463</name>
</gene>
<dbReference type="EMBL" id="SMFX01000001">
    <property type="protein sequence ID" value="TCK18188.1"/>
    <property type="molecule type" value="Genomic_DNA"/>
</dbReference>
<dbReference type="InterPro" id="IPR036291">
    <property type="entry name" value="NAD(P)-bd_dom_sf"/>
</dbReference>
<dbReference type="Proteomes" id="UP000295707">
    <property type="component" value="Unassembled WGS sequence"/>
</dbReference>
<dbReference type="AlphaFoldDB" id="A0A4R1HA42"/>
<sequence length="329" mass="36510">MKVFITGGTGFIGSRLAIASREKGYEVELLGQTNTQAELENHQLLEKHGIRTTLGSILEKDKLNELARGCDIVFHLAAAQHEANVPDEHFYNVNVEGTRNMLDASVQGGVKRFVHGSTIGVYGSAMEGSLDENTPLRPNNIYGVTKREGEQLALSYNEKLPVSVVRISETYGPGDRRLLKLFKAIQKNVFFVIGKGDNKHQLIYVDDLIDGMYLAATESKAVGEVFVLAGEEILTTREMVDTVAECLGTRVPGIHAPMLPFLTAAVVFEKTLGPLGIQPPLHRRRLDFFRKSFYFSREKAASVLGFSPRTDFRHGVARTADWYRENGLL</sequence>
<dbReference type="Pfam" id="PF01370">
    <property type="entry name" value="Epimerase"/>
    <property type="match status" value="1"/>
</dbReference>
<organism evidence="4 5">
    <name type="scientific">Thiogranum longum</name>
    <dbReference type="NCBI Taxonomy" id="1537524"/>
    <lineage>
        <taxon>Bacteria</taxon>
        <taxon>Pseudomonadati</taxon>
        <taxon>Pseudomonadota</taxon>
        <taxon>Gammaproteobacteria</taxon>
        <taxon>Chromatiales</taxon>
        <taxon>Ectothiorhodospiraceae</taxon>
        <taxon>Thiogranum</taxon>
    </lineage>
</organism>
<reference evidence="4 5" key="1">
    <citation type="submission" date="2019-03" db="EMBL/GenBank/DDBJ databases">
        <title>Genomic Encyclopedia of Type Strains, Phase IV (KMG-IV): sequencing the most valuable type-strain genomes for metagenomic binning, comparative biology and taxonomic classification.</title>
        <authorList>
            <person name="Goeker M."/>
        </authorList>
    </citation>
    <scope>NUCLEOTIDE SEQUENCE [LARGE SCALE GENOMIC DNA]</scope>
    <source>
        <strain evidence="4 5">DSM 19610</strain>
    </source>
</reference>
<comment type="caution">
    <text evidence="4">The sequence shown here is derived from an EMBL/GenBank/DDBJ whole genome shotgun (WGS) entry which is preliminary data.</text>
</comment>
<protein>
    <submittedName>
        <fullName evidence="4">Nucleoside-diphosphate-sugar epimerase</fullName>
    </submittedName>
</protein>
<dbReference type="Gene3D" id="3.40.50.720">
    <property type="entry name" value="NAD(P)-binding Rossmann-like Domain"/>
    <property type="match status" value="1"/>
</dbReference>
<dbReference type="InterPro" id="IPR001509">
    <property type="entry name" value="Epimerase_deHydtase"/>
</dbReference>
<evidence type="ECO:0000256" key="1">
    <source>
        <dbReference type="ARBA" id="ARBA00005125"/>
    </source>
</evidence>
<proteinExistence type="inferred from homology"/>
<comment type="similarity">
    <text evidence="2">Belongs to the NAD(P)-dependent epimerase/dehydratase family.</text>
</comment>
<dbReference type="SUPFAM" id="SSF51735">
    <property type="entry name" value="NAD(P)-binding Rossmann-fold domains"/>
    <property type="match status" value="1"/>
</dbReference>
<accession>A0A4R1HA42</accession>
<evidence type="ECO:0000313" key="5">
    <source>
        <dbReference type="Proteomes" id="UP000295707"/>
    </source>
</evidence>
<evidence type="ECO:0000256" key="2">
    <source>
        <dbReference type="ARBA" id="ARBA00007637"/>
    </source>
</evidence>
<dbReference type="OrthoDB" id="9787292at2"/>
<dbReference type="PANTHER" id="PTHR43000">
    <property type="entry name" value="DTDP-D-GLUCOSE 4,6-DEHYDRATASE-RELATED"/>
    <property type="match status" value="1"/>
</dbReference>
<evidence type="ECO:0000259" key="3">
    <source>
        <dbReference type="Pfam" id="PF01370"/>
    </source>
</evidence>
<comment type="pathway">
    <text evidence="1">Bacterial outer membrane biogenesis; LPS O-antigen biosynthesis.</text>
</comment>